<reference evidence="1 2" key="1">
    <citation type="submission" date="2011-02" db="EMBL/GenBank/DDBJ databases">
        <authorList>
            <person name="Weinstock G."/>
            <person name="Sodergren E."/>
            <person name="Clifton S."/>
            <person name="Fulton L."/>
            <person name="Fulton B."/>
            <person name="Courtney L."/>
            <person name="Fronick C."/>
            <person name="Harrison M."/>
            <person name="Strong C."/>
            <person name="Farmer C."/>
            <person name="Delahaunty K."/>
            <person name="Markovic C."/>
            <person name="Hall O."/>
            <person name="Minx P."/>
            <person name="Tomlinson C."/>
            <person name="Mitreva M."/>
            <person name="Hou S."/>
            <person name="Chen J."/>
            <person name="Wollam A."/>
            <person name="Pepin K.H."/>
            <person name="Johnson M."/>
            <person name="Bhonagiri V."/>
            <person name="Zhang X."/>
            <person name="Suruliraj S."/>
            <person name="Warren W."/>
            <person name="Chinwalla A."/>
            <person name="Mardis E.R."/>
            <person name="Wilson R.K."/>
        </authorList>
    </citation>
    <scope>NUCLEOTIDE SEQUENCE [LARGE SCALE GENOMIC DNA]</scope>
    <source>
        <strain evidence="1 2">YIT 12057</strain>
    </source>
</reference>
<proteinExistence type="predicted"/>
<evidence type="ECO:0000313" key="2">
    <source>
        <dbReference type="Proteomes" id="UP000003416"/>
    </source>
</evidence>
<dbReference type="Pfam" id="PF05402">
    <property type="entry name" value="PqqD"/>
    <property type="match status" value="1"/>
</dbReference>
<dbReference type="HOGENOM" id="CLU_150513_2_1_10"/>
<evidence type="ECO:0008006" key="3">
    <source>
        <dbReference type="Google" id="ProtNLM"/>
    </source>
</evidence>
<accession>F3PS85</accession>
<name>F3PS85_9BACE</name>
<protein>
    <recommendedName>
        <fullName evidence="3">PqqD family protein</fullName>
    </recommendedName>
</protein>
<dbReference type="Proteomes" id="UP000003416">
    <property type="component" value="Unassembled WGS sequence"/>
</dbReference>
<sequence>MGGYNMETPEGKVSLLDAVPVRCGHITAEWKGECIVLAYPRFKYEWMRRFLLPKGMSPDIHVTLEEHGTAVWNLIDGKRTVREIISLLADHFGKEEHYESRVTAYVMQLRKDGFIQLTIQRN</sequence>
<dbReference type="EMBL" id="AFBN01000028">
    <property type="protein sequence ID" value="EGF57539.1"/>
    <property type="molecule type" value="Genomic_DNA"/>
</dbReference>
<keyword evidence="2" id="KW-1185">Reference proteome</keyword>
<dbReference type="Gene3D" id="1.10.10.1150">
    <property type="entry name" value="Coenzyme PQQ synthesis protein D (PqqD)"/>
    <property type="match status" value="1"/>
</dbReference>
<dbReference type="InterPro" id="IPR008792">
    <property type="entry name" value="PQQD"/>
</dbReference>
<evidence type="ECO:0000313" key="1">
    <source>
        <dbReference type="EMBL" id="EGF57539.1"/>
    </source>
</evidence>
<comment type="caution">
    <text evidence="1">The sequence shown here is derived from an EMBL/GenBank/DDBJ whole genome shotgun (WGS) entry which is preliminary data.</text>
</comment>
<dbReference type="STRING" id="763034.HMPREF9446_01619"/>
<gene>
    <name evidence="1" type="ORF">HMPREF9446_01619</name>
</gene>
<organism evidence="1 2">
    <name type="scientific">Bacteroides fluxus YIT 12057</name>
    <dbReference type="NCBI Taxonomy" id="763034"/>
    <lineage>
        <taxon>Bacteria</taxon>
        <taxon>Pseudomonadati</taxon>
        <taxon>Bacteroidota</taxon>
        <taxon>Bacteroidia</taxon>
        <taxon>Bacteroidales</taxon>
        <taxon>Bacteroidaceae</taxon>
        <taxon>Bacteroides</taxon>
    </lineage>
</organism>
<dbReference type="eggNOG" id="ENOG5033CYG">
    <property type="taxonomic scope" value="Bacteria"/>
</dbReference>
<dbReference type="InterPro" id="IPR041881">
    <property type="entry name" value="PqqD_sf"/>
</dbReference>
<dbReference type="AlphaFoldDB" id="F3PS85"/>